<keyword evidence="1" id="KW-0732">Signal</keyword>
<feature type="signal peptide" evidence="1">
    <location>
        <begin position="1"/>
        <end position="17"/>
    </location>
</feature>
<proteinExistence type="predicted"/>
<dbReference type="AlphaFoldDB" id="A0A9P0HGG8"/>
<feature type="chain" id="PRO_5040443105" description="Neuropeptide" evidence="1">
    <location>
        <begin position="18"/>
        <end position="121"/>
    </location>
</feature>
<keyword evidence="3" id="KW-1185">Reference proteome</keyword>
<sequence length="121" mass="13690">MWVLLSLFLDRKIKVSAGSTPPGSAPPNSSRIVIASRFWLATEREGEFENGIMHAKTYASKRRSTKISTNCKLEEEILDAIQLSPITSTRRFSRHFDVSSTSVCRTSLEQRLYTVPISRIE</sequence>
<dbReference type="Proteomes" id="UP001152798">
    <property type="component" value="Chromosome 5"/>
</dbReference>
<organism evidence="2 3">
    <name type="scientific">Nezara viridula</name>
    <name type="common">Southern green stink bug</name>
    <name type="synonym">Cimex viridulus</name>
    <dbReference type="NCBI Taxonomy" id="85310"/>
    <lineage>
        <taxon>Eukaryota</taxon>
        <taxon>Metazoa</taxon>
        <taxon>Ecdysozoa</taxon>
        <taxon>Arthropoda</taxon>
        <taxon>Hexapoda</taxon>
        <taxon>Insecta</taxon>
        <taxon>Pterygota</taxon>
        <taxon>Neoptera</taxon>
        <taxon>Paraneoptera</taxon>
        <taxon>Hemiptera</taxon>
        <taxon>Heteroptera</taxon>
        <taxon>Panheteroptera</taxon>
        <taxon>Pentatomomorpha</taxon>
        <taxon>Pentatomoidea</taxon>
        <taxon>Pentatomidae</taxon>
        <taxon>Pentatominae</taxon>
        <taxon>Nezara</taxon>
    </lineage>
</organism>
<gene>
    <name evidence="2" type="ORF">NEZAVI_LOCUS10409</name>
</gene>
<reference evidence="2" key="1">
    <citation type="submission" date="2022-01" db="EMBL/GenBank/DDBJ databases">
        <authorList>
            <person name="King R."/>
        </authorList>
    </citation>
    <scope>NUCLEOTIDE SEQUENCE</scope>
</reference>
<name>A0A9P0HGG8_NEZVI</name>
<evidence type="ECO:0000313" key="2">
    <source>
        <dbReference type="EMBL" id="CAH1401374.1"/>
    </source>
</evidence>
<accession>A0A9P0HGG8</accession>
<evidence type="ECO:0008006" key="4">
    <source>
        <dbReference type="Google" id="ProtNLM"/>
    </source>
</evidence>
<dbReference type="EMBL" id="OV725081">
    <property type="protein sequence ID" value="CAH1401374.1"/>
    <property type="molecule type" value="Genomic_DNA"/>
</dbReference>
<protein>
    <recommendedName>
        <fullName evidence="4">Neuropeptide</fullName>
    </recommendedName>
</protein>
<evidence type="ECO:0000313" key="3">
    <source>
        <dbReference type="Proteomes" id="UP001152798"/>
    </source>
</evidence>
<evidence type="ECO:0000256" key="1">
    <source>
        <dbReference type="SAM" id="SignalP"/>
    </source>
</evidence>